<dbReference type="PANTHER" id="PTHR30136:SF24">
    <property type="entry name" value="HTH-TYPE TRANSCRIPTIONAL REPRESSOR ALLR"/>
    <property type="match status" value="1"/>
</dbReference>
<dbReference type="InterPro" id="IPR036390">
    <property type="entry name" value="WH_DNA-bd_sf"/>
</dbReference>
<dbReference type="GO" id="GO:0003700">
    <property type="term" value="F:DNA-binding transcription factor activity"/>
    <property type="evidence" value="ECO:0007669"/>
    <property type="project" value="TreeGrafter"/>
</dbReference>
<dbReference type="Proteomes" id="UP000283095">
    <property type="component" value="Chromosome"/>
</dbReference>
<dbReference type="Gene3D" id="3.30.450.40">
    <property type="match status" value="1"/>
</dbReference>
<organism evidence="4 5">
    <name type="scientific">Peribacillus asahii</name>
    <dbReference type="NCBI Taxonomy" id="228899"/>
    <lineage>
        <taxon>Bacteria</taxon>
        <taxon>Bacillati</taxon>
        <taxon>Bacillota</taxon>
        <taxon>Bacilli</taxon>
        <taxon>Bacillales</taxon>
        <taxon>Bacillaceae</taxon>
        <taxon>Peribacillus</taxon>
    </lineage>
</organism>
<keyword evidence="2" id="KW-0238">DNA-binding</keyword>
<keyword evidence="3" id="KW-0804">Transcription</keyword>
<protein>
    <submittedName>
        <fullName evidence="4">Transcriptional regulator</fullName>
    </submittedName>
</protein>
<dbReference type="SMART" id="SM00346">
    <property type="entry name" value="HTH_ICLR"/>
    <property type="match status" value="1"/>
</dbReference>
<dbReference type="AlphaFoldDB" id="A0A3Q9RKM0"/>
<evidence type="ECO:0000313" key="5">
    <source>
        <dbReference type="Proteomes" id="UP000283095"/>
    </source>
</evidence>
<dbReference type="InterPro" id="IPR036388">
    <property type="entry name" value="WH-like_DNA-bd_sf"/>
</dbReference>
<evidence type="ECO:0000256" key="1">
    <source>
        <dbReference type="ARBA" id="ARBA00023015"/>
    </source>
</evidence>
<dbReference type="InterPro" id="IPR029016">
    <property type="entry name" value="GAF-like_dom_sf"/>
</dbReference>
<dbReference type="Pfam" id="PF09339">
    <property type="entry name" value="HTH_IclR"/>
    <property type="match status" value="1"/>
</dbReference>
<dbReference type="InterPro" id="IPR014757">
    <property type="entry name" value="Tscrpt_reg_IclR_C"/>
</dbReference>
<dbReference type="GO" id="GO:0003677">
    <property type="term" value="F:DNA binding"/>
    <property type="evidence" value="ECO:0007669"/>
    <property type="project" value="UniProtKB-KW"/>
</dbReference>
<dbReference type="KEGG" id="pasa:BAOM_0791"/>
<dbReference type="PANTHER" id="PTHR30136">
    <property type="entry name" value="HELIX-TURN-HELIX TRANSCRIPTIONAL REGULATOR, ICLR FAMILY"/>
    <property type="match status" value="1"/>
</dbReference>
<dbReference type="Pfam" id="PF01614">
    <property type="entry name" value="IclR_C"/>
    <property type="match status" value="1"/>
</dbReference>
<dbReference type="RefSeq" id="WP_127759104.1">
    <property type="nucleotide sequence ID" value="NZ_CP026095.1"/>
</dbReference>
<dbReference type="Gene3D" id="1.10.10.10">
    <property type="entry name" value="Winged helix-like DNA-binding domain superfamily/Winged helix DNA-binding domain"/>
    <property type="match status" value="1"/>
</dbReference>
<dbReference type="EMBL" id="CP026095">
    <property type="protein sequence ID" value="AZV41403.1"/>
    <property type="molecule type" value="Genomic_DNA"/>
</dbReference>
<evidence type="ECO:0000256" key="2">
    <source>
        <dbReference type="ARBA" id="ARBA00023125"/>
    </source>
</evidence>
<dbReference type="OrthoDB" id="9791752at2"/>
<dbReference type="PROSITE" id="PS51077">
    <property type="entry name" value="HTH_ICLR"/>
    <property type="match status" value="1"/>
</dbReference>
<accession>A0A3Q9RKM0</accession>
<dbReference type="InterPro" id="IPR050707">
    <property type="entry name" value="HTH_MetabolicPath_Reg"/>
</dbReference>
<keyword evidence="1" id="KW-0805">Transcription regulation</keyword>
<dbReference type="GO" id="GO:0045892">
    <property type="term" value="P:negative regulation of DNA-templated transcription"/>
    <property type="evidence" value="ECO:0007669"/>
    <property type="project" value="TreeGrafter"/>
</dbReference>
<dbReference type="PROSITE" id="PS51078">
    <property type="entry name" value="ICLR_ED"/>
    <property type="match status" value="1"/>
</dbReference>
<name>A0A3Q9RKM0_9BACI</name>
<dbReference type="SUPFAM" id="SSF55781">
    <property type="entry name" value="GAF domain-like"/>
    <property type="match status" value="1"/>
</dbReference>
<dbReference type="InterPro" id="IPR005471">
    <property type="entry name" value="Tscrpt_reg_IclR_N"/>
</dbReference>
<dbReference type="SUPFAM" id="SSF46785">
    <property type="entry name" value="Winged helix' DNA-binding domain"/>
    <property type="match status" value="1"/>
</dbReference>
<gene>
    <name evidence="4" type="ORF">BAOM_0791</name>
</gene>
<sequence length="258" mass="28973">MREVNIKLNHSLEKAISILDCFSLDTQYQTIENICKLVNIPKPTAYRLLYTMETLGLVHYNAEDSTYCLGMKMFGYGGIVLQRLNVIHAAAPYLTALHHKTGFSVLLAILESNHLVYIDKRVTIEGIGYTSTIGRFRDPHYGALGKVLMAYLEDSKIEKMLQTSPLIKYTDFSITDSAAFLEQSRQIREQGYSIDNEEVILDVTAVAAPVKNKWDQVIAAVTVVGPKSKMHEYSISEIIKDVCHSTELISVELGNKTH</sequence>
<reference evidence="4 5" key="1">
    <citation type="submission" date="2018-01" db="EMBL/GenBank/DDBJ databases">
        <title>Bacillus asahii Genome sequencing and assembly.</title>
        <authorList>
            <person name="Jiang H."/>
            <person name="Feng Y."/>
            <person name="Zhao F."/>
            <person name="Lin X."/>
        </authorList>
    </citation>
    <scope>NUCLEOTIDE SEQUENCE [LARGE SCALE GENOMIC DNA]</scope>
    <source>
        <strain evidence="4 5">OM18</strain>
    </source>
</reference>
<proteinExistence type="predicted"/>
<evidence type="ECO:0000256" key="3">
    <source>
        <dbReference type="ARBA" id="ARBA00023163"/>
    </source>
</evidence>
<evidence type="ECO:0000313" key="4">
    <source>
        <dbReference type="EMBL" id="AZV41403.1"/>
    </source>
</evidence>